<comment type="caution">
    <text evidence="4">Lacks conserved residue(s) required for the propagation of feature annotation.</text>
</comment>
<dbReference type="Gene3D" id="2.60.450.10">
    <property type="entry name" value="Lipopolysaccharide (LPS) transport protein A like domain"/>
    <property type="match status" value="1"/>
</dbReference>
<dbReference type="PANTHER" id="PTHR30189">
    <property type="entry name" value="LPS-ASSEMBLY PROTEIN"/>
    <property type="match status" value="1"/>
</dbReference>
<accession>A0A2S2CUG1</accession>
<comment type="function">
    <text evidence="4">Involved in the assembly of lipopolysaccharide (LPS) at the surface of the outer membrane.</text>
</comment>
<dbReference type="RefSeq" id="WP_109329830.1">
    <property type="nucleotide sequence ID" value="NZ_CP029353.1"/>
</dbReference>
<dbReference type="InterPro" id="IPR005653">
    <property type="entry name" value="OstA-like_N"/>
</dbReference>
<evidence type="ECO:0000256" key="2">
    <source>
        <dbReference type="ARBA" id="ARBA00023136"/>
    </source>
</evidence>
<dbReference type="Pfam" id="PF03968">
    <property type="entry name" value="LptD_N"/>
    <property type="match status" value="1"/>
</dbReference>
<dbReference type="GO" id="GO:1990351">
    <property type="term" value="C:transporter complex"/>
    <property type="evidence" value="ECO:0007669"/>
    <property type="project" value="TreeGrafter"/>
</dbReference>
<feature type="transmembrane region" description="Helical" evidence="5">
    <location>
        <begin position="20"/>
        <end position="40"/>
    </location>
</feature>
<evidence type="ECO:0000256" key="4">
    <source>
        <dbReference type="HAMAP-Rule" id="MF_01411"/>
    </source>
</evidence>
<name>A0A2S2CUG1_9PROT</name>
<evidence type="ECO:0000313" key="9">
    <source>
        <dbReference type="EMBL" id="AWK88010.1"/>
    </source>
</evidence>
<dbReference type="GO" id="GO:0043165">
    <property type="term" value="P:Gram-negative-bacterium-type cell outer membrane assembly"/>
    <property type="evidence" value="ECO:0007669"/>
    <property type="project" value="UniProtKB-UniRule"/>
</dbReference>
<evidence type="ECO:0000256" key="3">
    <source>
        <dbReference type="ARBA" id="ARBA00023237"/>
    </source>
</evidence>
<evidence type="ECO:0000313" key="10">
    <source>
        <dbReference type="Proteomes" id="UP000245629"/>
    </source>
</evidence>
<dbReference type="OrthoDB" id="9760225at2"/>
<feature type="domain" description="LptD C-terminal" evidence="7">
    <location>
        <begin position="322"/>
        <end position="691"/>
    </location>
</feature>
<organism evidence="9 10">
    <name type="scientific">Azospirillum thermophilum</name>
    <dbReference type="NCBI Taxonomy" id="2202148"/>
    <lineage>
        <taxon>Bacteria</taxon>
        <taxon>Pseudomonadati</taxon>
        <taxon>Pseudomonadota</taxon>
        <taxon>Alphaproteobacteria</taxon>
        <taxon>Rhodospirillales</taxon>
        <taxon>Azospirillaceae</taxon>
        <taxon>Azospirillum</taxon>
    </lineage>
</organism>
<dbReference type="InterPro" id="IPR045659">
    <property type="entry name" value="LptD_2"/>
</dbReference>
<dbReference type="Proteomes" id="UP000245629">
    <property type="component" value="Chromosome 2"/>
</dbReference>
<dbReference type="InterPro" id="IPR050218">
    <property type="entry name" value="LptD"/>
</dbReference>
<evidence type="ECO:0000256" key="5">
    <source>
        <dbReference type="SAM" id="Phobius"/>
    </source>
</evidence>
<evidence type="ECO:0000256" key="1">
    <source>
        <dbReference type="ARBA" id="ARBA00022729"/>
    </source>
</evidence>
<evidence type="ECO:0000259" key="8">
    <source>
        <dbReference type="Pfam" id="PF19838"/>
    </source>
</evidence>
<evidence type="ECO:0000259" key="6">
    <source>
        <dbReference type="Pfam" id="PF03968"/>
    </source>
</evidence>
<protein>
    <recommendedName>
        <fullName evidence="4">LPS-assembly protein LptD</fullName>
    </recommendedName>
</protein>
<keyword evidence="10" id="KW-1185">Reference proteome</keyword>
<proteinExistence type="inferred from homology"/>
<comment type="similarity">
    <text evidence="4">Belongs to the LptD family.</text>
</comment>
<dbReference type="SUPFAM" id="SSF56935">
    <property type="entry name" value="Porins"/>
    <property type="match status" value="1"/>
</dbReference>
<reference evidence="10" key="1">
    <citation type="submission" date="2018-05" db="EMBL/GenBank/DDBJ databases">
        <title>Azospirillum thermophila sp. nov., a novel isolated from hot spring.</title>
        <authorList>
            <person name="Zhao Z."/>
        </authorList>
    </citation>
    <scope>NUCLEOTIDE SEQUENCE [LARGE SCALE GENOMIC DNA]</scope>
    <source>
        <strain evidence="10">CFH 70021</strain>
    </source>
</reference>
<feature type="domain" description="Organic solvent tolerance-like N-terminal" evidence="6">
    <location>
        <begin position="69"/>
        <end position="115"/>
    </location>
</feature>
<comment type="subunit">
    <text evidence="4">Component of the lipopolysaccharide transport and assembly complex.</text>
</comment>
<dbReference type="AlphaFoldDB" id="A0A2S2CUG1"/>
<dbReference type="Pfam" id="PF04453">
    <property type="entry name" value="LptD"/>
    <property type="match status" value="1"/>
</dbReference>
<keyword evidence="5" id="KW-0812">Transmembrane</keyword>
<dbReference type="HAMAP" id="MF_01411">
    <property type="entry name" value="LPS_assembly_LptD"/>
    <property type="match status" value="1"/>
</dbReference>
<dbReference type="GO" id="GO:0015920">
    <property type="term" value="P:lipopolysaccharide transport"/>
    <property type="evidence" value="ECO:0007669"/>
    <property type="project" value="InterPro"/>
</dbReference>
<keyword evidence="2 4" id="KW-0472">Membrane</keyword>
<dbReference type="PANTHER" id="PTHR30189:SF1">
    <property type="entry name" value="LPS-ASSEMBLY PROTEIN LPTD"/>
    <property type="match status" value="1"/>
</dbReference>
<dbReference type="KEGG" id="azz:DEW08_13250"/>
<dbReference type="Pfam" id="PF19838">
    <property type="entry name" value="LptD_2"/>
    <property type="match status" value="1"/>
</dbReference>
<feature type="domain" description="LPS-assembly protein LptD central" evidence="8">
    <location>
        <begin position="213"/>
        <end position="300"/>
    </location>
</feature>
<dbReference type="InterPro" id="IPR007543">
    <property type="entry name" value="LptD_C"/>
</dbReference>
<keyword evidence="3 4" id="KW-0998">Cell outer membrane</keyword>
<dbReference type="EMBL" id="CP029353">
    <property type="protein sequence ID" value="AWK88010.1"/>
    <property type="molecule type" value="Genomic_DNA"/>
</dbReference>
<dbReference type="GO" id="GO:0009279">
    <property type="term" value="C:cell outer membrane"/>
    <property type="evidence" value="ECO:0007669"/>
    <property type="project" value="UniProtKB-SubCell"/>
</dbReference>
<dbReference type="InterPro" id="IPR020889">
    <property type="entry name" value="LipoPS_assembly_LptD"/>
</dbReference>
<evidence type="ECO:0000259" key="7">
    <source>
        <dbReference type="Pfam" id="PF04453"/>
    </source>
</evidence>
<sequence length="773" mass="85553">MLQHRSGRARATRNDTISPILRSGIIGLMIASGVMLSDLAGAQTPAKTAPANGAPGDTANERQQPVLMTADTVTFDETQNLVTAAGNVELAQGQRSVKADKITYNQKTKVVTATGHVRLVEPSGDIVFADYAELTDDMKDVFIENIRVLMTDNGRMAGNEGERREGRLTRVNRGVYSPCDLCKEDPTRAPLWQIRAVRIVHDNQEKEVRYRDATMEIFGIPVAYTPYLSHPDPSVDRKSGFLTPGFGNSSDLGFILKNHYYWDIGEDQDATFDVSGFSKQGLLLGGQYRRRIENGRFSVEGAITRGELSNGGTKDSPKDRRTRGYIAAKGLFDIDDTWRTGFDVKRASDHTFLRRYYDFREDYLTSRAFVEGFKGRNYAAVNAYSFQDLRYGNTIAEPIVMPSARWQAFGEPGSLLGGRWSLDSNILSVTRRDDGANTRRISVQPGWEREIVSNVGFVTTLNGSVLVAGYNADRFNSSNVGARGSDSVNRFRFFPQGQATVRYPFVRYGESSQQLIEPIAQLTAAPKLPNNKVFPNEDSLDVEFDEVNLLMPNRFTGIDRLDDGLRVTYGLRSAIYGNKEGAASVFIGQSRRLTQTNSFQVGSGLEDNVSDYVGRVDLQPADWLDVNYGFRIDHDTLRPRRHSLNASAGVPLLRLSTAYTYVDQTSVRNAVTRDQVEQATFGLSSAFSTHWSIGVSHSQAMLPQPGPRSSLAVLSYADECLIFQTIARRDYTTTAGGVSDGNSIFFRFIFKNVGEFNTPGIGLNSLFGSSTAK</sequence>
<gene>
    <name evidence="4" type="primary">lptD</name>
    <name evidence="9" type="ORF">DEW08_13250</name>
</gene>
<keyword evidence="1 4" id="KW-0732">Signal</keyword>
<keyword evidence="5" id="KW-1133">Transmembrane helix</keyword>
<comment type="subcellular location">
    <subcellularLocation>
        <location evidence="4">Cell outer membrane</location>
    </subcellularLocation>
</comment>